<feature type="repeat" description="HEAT" evidence="3">
    <location>
        <begin position="1613"/>
        <end position="1651"/>
    </location>
</feature>
<reference evidence="6 7" key="1">
    <citation type="journal article" date="2018" name="MBio">
        <title>Comparative Genomics Reveals the Core Gene Toolbox for the Fungus-Insect Symbiosis.</title>
        <authorList>
            <person name="Wang Y."/>
            <person name="Stata M."/>
            <person name="Wang W."/>
            <person name="Stajich J.E."/>
            <person name="White M.M."/>
            <person name="Moncalvo J.M."/>
        </authorList>
    </citation>
    <scope>NUCLEOTIDE SEQUENCE [LARGE SCALE GENOMIC DNA]</scope>
    <source>
        <strain evidence="6 7">SC-DP-2</strain>
    </source>
</reference>
<feature type="repeat" description="HEAT" evidence="3">
    <location>
        <begin position="1732"/>
        <end position="1770"/>
    </location>
</feature>
<dbReference type="InterPro" id="IPR056810">
    <property type="entry name" value="GNC1-like_N"/>
</dbReference>
<dbReference type="PANTHER" id="PTHR23346">
    <property type="entry name" value="TRANSLATIONAL ACTIVATOR GCN1-RELATED"/>
    <property type="match status" value="1"/>
</dbReference>
<dbReference type="Pfam" id="PF24916">
    <property type="entry name" value="HEAT_GCN1_fung"/>
    <property type="match status" value="1"/>
</dbReference>
<feature type="compositionally biased region" description="Acidic residues" evidence="4">
    <location>
        <begin position="1942"/>
        <end position="1958"/>
    </location>
</feature>
<dbReference type="InterPro" id="IPR056809">
    <property type="entry name" value="HEAT_GCN1_fung"/>
</dbReference>
<dbReference type="GO" id="GO:0034198">
    <property type="term" value="P:cellular response to amino acid starvation"/>
    <property type="evidence" value="ECO:0007669"/>
    <property type="project" value="TreeGrafter"/>
</dbReference>
<dbReference type="Proteomes" id="UP000245609">
    <property type="component" value="Unassembled WGS sequence"/>
</dbReference>
<sequence>MTEVMTAEESFSWPKYLEHKLVPIVNSNKVLVRTDFFSTDLPHAIKIHAFPEKAIPLLLKSLLPTTYRYNDRKSCLAVLQSLRQLSQVNPNIFADAVSDLIGTQVDKLIPKSISSYASVKQSESLRFSYLLWIDLACDSKLEQLLGVSKAATFDKSLIKIIDIQARLLWSLGLDKPSKLSSSKRRTILSGSLADVRRILRKHHQFLPQLISLLTAGDFSKAIYSGVLLGNCISTVLRLKQTSEYVPVLTDSKTKIVNYIKETQFSSRSLVPYTSISSLSDFIKGYIDSAIFESQLLPTIKKMFLRQPEEITHVLIWFVEYVSFDFSKYFAEYFAETLTNLLVKTSNKMVQNNCSSLFQNMSQKCKDSRTSITATKKTLEVLSKNKSLTIETKQELLMLVKTIASQPYESADVSSQVCDLILESYSKESQENIKLVLLEALGPHLKLVLLDQNVTKHNSIIQKIIEAVKKSGSFSGQTSAIRKGWIVSVIGQSIPSQSFDFAKISINSHFMCLVLDLFQIFEKFISNQVSSGIDTIEGYSLLSIFCKLFGNLPESKQEFLVQKVLSSSSDSSPFFIEKVYHKISKVKDAEIMRDTIIACYEVWYEIDKSRISKFEGQTISSALLEPLLWLYTNPLFEKLQFSILSHLSLISNKCCSFFTDQSISRVVNYMSESFLSISNSTPHENSPKIVPRTVFKFLSALVPGELSENDPTSVSSLIISLSIASYHPLAFNTPLSSYNWLDLFSKSKLDPFEVCTHNLDSLTEIISTTLLTHAPKDPVSISVFQLIQSLSFVLGESFIEKALGIAELLANQSNIENVSDGEKKIWDTPESMLAFDPLAIKESSTRKSNKDEDWEQKIKKEVAEKRLQSKKLTKEEQRLLDDQKEYESSVRRKVQTSFDLLSGSLCTISNSVSGNVMSSRNIANKIMDTLFKRILVLKNLGWLLGPFVGIKLIEVFNIAVGLNPSIRAPAAIALLRTNGLSSCCSEDWLAEPLEDLVTRLLFSVQIASSSDNFEASDFSIIFPILETAILVGGWGEKSKIDKSTIDKSDEYLVMDKPTEQLAMVSELLSLNAVKIRENMFPRVDYLKVLLDFMSRYPMFLGKARESFLLATNTLDGLEGLVLERNIVLSGLLFKDTMIRSTCLESLANFDFNDSYEKVNESDTLLKDLVSLWITTCDTDESLAGLALELWRSFRLSMSTELIKYLVSYNSGFLNHQTLSVRQSTSVAITSGIIEISKQNSRSENEESDDTETVELDPEASDCATYAIQQLRARYGDWYINLDPEYDRFGIVIPESVNKVDPYESRVTVAWSIKNISPVLPTETEFQSTMDFMIESEVFGERHYEVREAMLEAGLQLIQDHGGQHIEYLTKLFDSWLSKPDQDSEKHDYMREAVVVMLGSLASHFVNGDSRIISALNNLVLSLHTPSESVQAAVSSCLIGLSKKLDDSEVEKVINQLFEELISGKKYAVRRGAAYGLAGIIKGRGLSALRKFNIVDKLKAAANDRKNVNARQGSLFALEMFSKSLGRIFEPYMIQILPVMLRLFSDNNSEIREATSDTAKAIMSQLSGYGVKLVLPSLLSGLQNNHWRTKQGSIEMLGAMAFCAPTQLRTALPTVVPYLVHLLFDSHVQVSESAYQALANIGSVINNPEIIDLVPLLLDALKDPAEKTDVALSELLGTAFVHYIDAPSLALIAPVLERGMKERKTSTKRNASQVFGSMALLAEPADLAIYLPTMIPLLKSTLSDPVPETRGTSAKAFGKLVSKIGEANFENLIDELFQVLRSESISVDSAGAAQALSEILSGVGVERLDSVIPDVLTSLNSEFYFVRNGYMLLLLYLPSTFGDKFTPYIPKVLSPVLNCLSDDSEEVRKTSMRTGQSLVMFYSSKAAGILTDGLLLGLKDTSWRIRKSSVELLGDLLLRIGGKSGSRSGLGAGNDLFGNGIDNTQDEEAEESGEESDEEPSINVELIKKNIAESIGEKKLGYTMASLYILRNDDVASVRQASLGVWKTLTSNTPRTVKECLEPLVEIVLEGLSSDHNELRNSAAHTLGDMVRKLGNTVVERVIPILEKSLSNENLPNNSRQGIFIGLSEILTSSSSSHVQEYAQAIMPLVKVGICDQDPLVRESAALAFDSLQSVLGPKVLEEIIPFLLNALNNTQPEDHNNDGLSISADNALKALQELLSIRANLIIPTLIPTLISEPITAFNARALEALVLTAGTSTPVLTRRLSGIVLALFNSSFVHFQNGNDEGVVACRQAIMSIAGSSAKNEESLDIVMGIVFDAMRGSEVLKESKARESESREFRRTQSCYALASVFQNVSPGTATYIGNGLGKHISELLPVLIELMSSEDSRIYEPAHAALVAVCKAIPKNELLRYTPILNKAVKSAAKNLPSGVETIPGFNTKTGISPILSIYSYALLEGPPQTKELAVDSMSDLVRFTSQDFLKFHVTSLTGPLIRIVGDRIPPEVRASVINSLKLLLLNSPQFLRPFFPQLQRTFLKFLLENDLNTKKQSQEALSVLIPLLPRLDPLVSELCSGIKSMLSMINTSSPASDSPVYESCSVLVKSLKSVIESPGSKSLTESSKKSIEQCLLGNGAITVSNRQVQSAAADALPVFLRFISNDSTHTNTNSVAGLALANPDDTSDSIEGKMRITISLLQRAPDVLLGSSSVVGSQNLVSSIEVALNSKELNTVTLGIRAASLALQQELFYNSGEKSDVKNLSEKLIGELFQYVDVDNKNSTLVDNDIKQSVFVAFKEISKSPVKDCQNSIVESLYYHRILNSAFSLVRSRVIPLKLASEQCIMYALHLAKTSYYGETQSINTTLLDKYVQDVGGVTSEHGKIASDYYRRVLSKLATSTFEDEYTSEPESTDSSIEN</sequence>
<dbReference type="InterPro" id="IPR021133">
    <property type="entry name" value="HEAT_type_2"/>
</dbReference>
<evidence type="ECO:0000256" key="1">
    <source>
        <dbReference type="ARBA" id="ARBA00007366"/>
    </source>
</evidence>
<dbReference type="OrthoDB" id="5148094at2759"/>
<evidence type="ECO:0000256" key="2">
    <source>
        <dbReference type="ARBA" id="ARBA00022737"/>
    </source>
</evidence>
<dbReference type="Pfam" id="PF24984">
    <property type="entry name" value="HEAT_EF3_GNC1"/>
    <property type="match status" value="1"/>
</dbReference>
<evidence type="ECO:0000256" key="3">
    <source>
        <dbReference type="PROSITE-ProRule" id="PRU00103"/>
    </source>
</evidence>
<evidence type="ECO:0000256" key="4">
    <source>
        <dbReference type="SAM" id="MobiDB-lite"/>
    </source>
</evidence>
<feature type="repeat" description="HEAT" evidence="3">
    <location>
        <begin position="1534"/>
        <end position="1570"/>
    </location>
</feature>
<dbReference type="SMART" id="SM01349">
    <property type="entry name" value="TOG"/>
    <property type="match status" value="1"/>
</dbReference>
<gene>
    <name evidence="6" type="ORF">BB560_000325</name>
</gene>
<dbReference type="Pfam" id="PF23271">
    <property type="entry name" value="HEAT_GCN1"/>
    <property type="match status" value="1"/>
</dbReference>
<comment type="similarity">
    <text evidence="1">Belongs to the GCN1 family.</text>
</comment>
<dbReference type="GO" id="GO:0019887">
    <property type="term" value="F:protein kinase regulator activity"/>
    <property type="evidence" value="ECO:0007669"/>
    <property type="project" value="TreeGrafter"/>
</dbReference>
<dbReference type="InterPro" id="IPR057546">
    <property type="entry name" value="HEAT_GCN1"/>
</dbReference>
<dbReference type="EMBL" id="MBFS01000032">
    <property type="protein sequence ID" value="PVV05157.1"/>
    <property type="molecule type" value="Genomic_DNA"/>
</dbReference>
<keyword evidence="7" id="KW-1185">Reference proteome</keyword>
<dbReference type="PANTHER" id="PTHR23346:SF7">
    <property type="entry name" value="STALLED RIBOSOME SENSOR GCN1"/>
    <property type="match status" value="1"/>
</dbReference>
<evidence type="ECO:0000313" key="6">
    <source>
        <dbReference type="EMBL" id="PVV05157.1"/>
    </source>
</evidence>
<dbReference type="InterPro" id="IPR016024">
    <property type="entry name" value="ARM-type_fold"/>
</dbReference>
<dbReference type="GO" id="GO:0005829">
    <property type="term" value="C:cytosol"/>
    <property type="evidence" value="ECO:0007669"/>
    <property type="project" value="TreeGrafter"/>
</dbReference>
<proteinExistence type="inferred from homology"/>
<protein>
    <recommendedName>
        <fullName evidence="5">TOG domain-containing protein</fullName>
    </recommendedName>
</protein>
<dbReference type="Gene3D" id="1.25.10.10">
    <property type="entry name" value="Leucine-rich Repeat Variant"/>
    <property type="match status" value="4"/>
</dbReference>
<evidence type="ECO:0000313" key="7">
    <source>
        <dbReference type="Proteomes" id="UP000245609"/>
    </source>
</evidence>
<dbReference type="SUPFAM" id="SSF48371">
    <property type="entry name" value="ARM repeat"/>
    <property type="match status" value="4"/>
</dbReference>
<dbReference type="Pfam" id="PF24993">
    <property type="entry name" value="GNC1_N"/>
    <property type="match status" value="1"/>
</dbReference>
<dbReference type="Pfam" id="PF24987">
    <property type="entry name" value="HEAT_EF3_N"/>
    <property type="match status" value="1"/>
</dbReference>
<dbReference type="GO" id="GO:0006417">
    <property type="term" value="P:regulation of translation"/>
    <property type="evidence" value="ECO:0007669"/>
    <property type="project" value="TreeGrafter"/>
</dbReference>
<keyword evidence="2" id="KW-0677">Repeat</keyword>
<comment type="caution">
    <text evidence="6">The sequence shown here is derived from an EMBL/GenBank/DDBJ whole genome shotgun (WGS) entry which is preliminary data.</text>
</comment>
<organism evidence="6 7">
    <name type="scientific">Smittium megazygosporum</name>
    <dbReference type="NCBI Taxonomy" id="133381"/>
    <lineage>
        <taxon>Eukaryota</taxon>
        <taxon>Fungi</taxon>
        <taxon>Fungi incertae sedis</taxon>
        <taxon>Zoopagomycota</taxon>
        <taxon>Kickxellomycotina</taxon>
        <taxon>Harpellomycetes</taxon>
        <taxon>Harpellales</taxon>
        <taxon>Legeriomycetaceae</taxon>
        <taxon>Smittium</taxon>
    </lineage>
</organism>
<accession>A0A2T9ZKV0</accession>
<name>A0A2T9ZKV0_9FUNG</name>
<dbReference type="PROSITE" id="PS50077">
    <property type="entry name" value="HEAT_REPEAT"/>
    <property type="match status" value="5"/>
</dbReference>
<feature type="region of interest" description="Disordered" evidence="4">
    <location>
        <begin position="1929"/>
        <end position="1958"/>
    </location>
</feature>
<feature type="domain" description="TOG" evidence="5">
    <location>
        <begin position="1438"/>
        <end position="1672"/>
    </location>
</feature>
<dbReference type="InterPro" id="IPR011989">
    <property type="entry name" value="ARM-like"/>
</dbReference>
<dbReference type="InterPro" id="IPR034085">
    <property type="entry name" value="TOG"/>
</dbReference>
<evidence type="ECO:0000259" key="5">
    <source>
        <dbReference type="SMART" id="SM01349"/>
    </source>
</evidence>
<dbReference type="STRING" id="133381.A0A2T9ZKV0"/>
<feature type="repeat" description="HEAT" evidence="3">
    <location>
        <begin position="2333"/>
        <end position="2371"/>
    </location>
</feature>
<feature type="repeat" description="HEAT" evidence="3">
    <location>
        <begin position="2104"/>
        <end position="2141"/>
    </location>
</feature>